<keyword evidence="3" id="KW-1185">Reference proteome</keyword>
<name>A0A4V3XHW8_9APHY</name>
<evidence type="ECO:0000313" key="3">
    <source>
        <dbReference type="Proteomes" id="UP000308730"/>
    </source>
</evidence>
<organism evidence="2 3">
    <name type="scientific">Antrodiella citrinella</name>
    <dbReference type="NCBI Taxonomy" id="2447956"/>
    <lineage>
        <taxon>Eukaryota</taxon>
        <taxon>Fungi</taxon>
        <taxon>Dikarya</taxon>
        <taxon>Basidiomycota</taxon>
        <taxon>Agaricomycotina</taxon>
        <taxon>Agaricomycetes</taxon>
        <taxon>Polyporales</taxon>
        <taxon>Steccherinaceae</taxon>
        <taxon>Antrodiella</taxon>
    </lineage>
</organism>
<dbReference type="EMBL" id="SGPM01000301">
    <property type="protein sequence ID" value="THH26883.1"/>
    <property type="molecule type" value="Genomic_DNA"/>
</dbReference>
<evidence type="ECO:0000256" key="1">
    <source>
        <dbReference type="SAM" id="MobiDB-lite"/>
    </source>
</evidence>
<feature type="region of interest" description="Disordered" evidence="1">
    <location>
        <begin position="1"/>
        <end position="69"/>
    </location>
</feature>
<comment type="caution">
    <text evidence="2">The sequence shown here is derived from an EMBL/GenBank/DDBJ whole genome shotgun (WGS) entry which is preliminary data.</text>
</comment>
<dbReference type="AlphaFoldDB" id="A0A4V3XHW8"/>
<sequence>MPSKPTRSTGGAAKTQTTPADASRIQSTQAKAGNDTGKGSFPSRVQSAAAKLNANATPTPKGKGGKTVN</sequence>
<dbReference type="Proteomes" id="UP000308730">
    <property type="component" value="Unassembled WGS sequence"/>
</dbReference>
<accession>A0A4V3XHW8</accession>
<proteinExistence type="predicted"/>
<evidence type="ECO:0008006" key="4">
    <source>
        <dbReference type="Google" id="ProtNLM"/>
    </source>
</evidence>
<feature type="compositionally biased region" description="Polar residues" evidence="1">
    <location>
        <begin position="1"/>
        <end position="31"/>
    </location>
</feature>
<gene>
    <name evidence="2" type="ORF">EUX98_g7306</name>
</gene>
<protein>
    <recommendedName>
        <fullName evidence="4">SMP domain-containing protein</fullName>
    </recommendedName>
</protein>
<evidence type="ECO:0000313" key="2">
    <source>
        <dbReference type="EMBL" id="THH26883.1"/>
    </source>
</evidence>
<dbReference type="OrthoDB" id="5988651at2759"/>
<reference evidence="2 3" key="1">
    <citation type="submission" date="2019-02" db="EMBL/GenBank/DDBJ databases">
        <title>Genome sequencing of the rare red list fungi Antrodiella citrinella (Flaviporus citrinellus).</title>
        <authorList>
            <person name="Buettner E."/>
            <person name="Kellner H."/>
        </authorList>
    </citation>
    <scope>NUCLEOTIDE SEQUENCE [LARGE SCALE GENOMIC DNA]</scope>
    <source>
        <strain evidence="2 3">DSM 108506</strain>
    </source>
</reference>